<feature type="domain" description="Apple" evidence="3">
    <location>
        <begin position="1573"/>
        <end position="1660"/>
    </location>
</feature>
<feature type="region of interest" description="Disordered" evidence="1">
    <location>
        <begin position="398"/>
        <end position="1134"/>
    </location>
</feature>
<feature type="compositionally biased region" description="Polar residues" evidence="1">
    <location>
        <begin position="1007"/>
        <end position="1024"/>
    </location>
</feature>
<dbReference type="SMART" id="SM00473">
    <property type="entry name" value="PAN_AP"/>
    <property type="match status" value="5"/>
</dbReference>
<feature type="compositionally biased region" description="Low complexity" evidence="1">
    <location>
        <begin position="697"/>
        <end position="719"/>
    </location>
</feature>
<feature type="domain" description="Apple" evidence="3">
    <location>
        <begin position="32"/>
        <end position="115"/>
    </location>
</feature>
<feature type="compositionally biased region" description="Basic and acidic residues" evidence="1">
    <location>
        <begin position="246"/>
        <end position="261"/>
    </location>
</feature>
<accession>A0A8S1BRT1</accession>
<feature type="chain" id="PRO_5035797061" description="Apple domain-containing protein" evidence="2">
    <location>
        <begin position="19"/>
        <end position="2673"/>
    </location>
</feature>
<feature type="compositionally biased region" description="Polar residues" evidence="1">
    <location>
        <begin position="2341"/>
        <end position="2352"/>
    </location>
</feature>
<feature type="region of interest" description="Disordered" evidence="1">
    <location>
        <begin position="2282"/>
        <end position="2322"/>
    </location>
</feature>
<feature type="region of interest" description="Disordered" evidence="1">
    <location>
        <begin position="1459"/>
        <end position="1481"/>
    </location>
</feature>
<evidence type="ECO:0000256" key="1">
    <source>
        <dbReference type="SAM" id="MobiDB-lite"/>
    </source>
</evidence>
<feature type="compositionally biased region" description="Basic and acidic residues" evidence="1">
    <location>
        <begin position="201"/>
        <end position="224"/>
    </location>
</feature>
<feature type="compositionally biased region" description="Polar residues" evidence="1">
    <location>
        <begin position="587"/>
        <end position="600"/>
    </location>
</feature>
<feature type="compositionally biased region" description="Pro residues" evidence="1">
    <location>
        <begin position="1782"/>
        <end position="1794"/>
    </location>
</feature>
<dbReference type="Gene3D" id="3.50.4.10">
    <property type="entry name" value="Hepatocyte Growth Factor"/>
    <property type="match status" value="2"/>
</dbReference>
<feature type="compositionally biased region" description="Basic and acidic residues" evidence="1">
    <location>
        <begin position="176"/>
        <end position="191"/>
    </location>
</feature>
<proteinExistence type="predicted"/>
<comment type="caution">
    <text evidence="4">The sequence shown here is derived from an EMBL/GenBank/DDBJ whole genome shotgun (WGS) entry which is preliminary data.</text>
</comment>
<dbReference type="GO" id="GO:0009653">
    <property type="term" value="P:anatomical structure morphogenesis"/>
    <property type="evidence" value="ECO:0007669"/>
    <property type="project" value="TreeGrafter"/>
</dbReference>
<feature type="region of interest" description="Disordered" evidence="1">
    <location>
        <begin position="117"/>
        <end position="379"/>
    </location>
</feature>
<feature type="compositionally biased region" description="Basic and acidic residues" evidence="1">
    <location>
        <begin position="323"/>
        <end position="337"/>
    </location>
</feature>
<dbReference type="CDD" id="cd01099">
    <property type="entry name" value="PAN_AP_HGF"/>
    <property type="match status" value="1"/>
</dbReference>
<feature type="region of interest" description="Disordered" evidence="1">
    <location>
        <begin position="1778"/>
        <end position="2071"/>
    </location>
</feature>
<feature type="compositionally biased region" description="Polar residues" evidence="1">
    <location>
        <begin position="515"/>
        <end position="533"/>
    </location>
</feature>
<feature type="compositionally biased region" description="Polar residues" evidence="1">
    <location>
        <begin position="1031"/>
        <end position="1069"/>
    </location>
</feature>
<dbReference type="PANTHER" id="PTHR47327:SF13">
    <property type="entry name" value="APPLE DOMAIN-CONTAINING PROTEIN"/>
    <property type="match status" value="1"/>
</dbReference>
<feature type="compositionally biased region" description="Pro residues" evidence="1">
    <location>
        <begin position="1863"/>
        <end position="1882"/>
    </location>
</feature>
<dbReference type="Proteomes" id="UP000494256">
    <property type="component" value="Unassembled WGS sequence"/>
</dbReference>
<dbReference type="OrthoDB" id="185373at2759"/>
<gene>
    <name evidence="4" type="ORF">APLA_LOCUS17438</name>
</gene>
<dbReference type="PANTHER" id="PTHR47327">
    <property type="entry name" value="FI18240P1-RELATED"/>
    <property type="match status" value="1"/>
</dbReference>
<feature type="compositionally biased region" description="Polar residues" evidence="1">
    <location>
        <begin position="290"/>
        <end position="307"/>
    </location>
</feature>
<feature type="signal peptide" evidence="2">
    <location>
        <begin position="1"/>
        <end position="18"/>
    </location>
</feature>
<reference evidence="4 5" key="1">
    <citation type="submission" date="2020-04" db="EMBL/GenBank/DDBJ databases">
        <authorList>
            <person name="Wallbank WR R."/>
            <person name="Pardo Diaz C."/>
            <person name="Kozak K."/>
            <person name="Martin S."/>
            <person name="Jiggins C."/>
            <person name="Moest M."/>
            <person name="Warren A I."/>
            <person name="Byers J.R.P. K."/>
            <person name="Montejo-Kovacevich G."/>
            <person name="Yen C E."/>
        </authorList>
    </citation>
    <scope>NUCLEOTIDE SEQUENCE [LARGE SCALE GENOMIC DNA]</scope>
</reference>
<evidence type="ECO:0000313" key="5">
    <source>
        <dbReference type="Proteomes" id="UP000494256"/>
    </source>
</evidence>
<feature type="region of interest" description="Disordered" evidence="1">
    <location>
        <begin position="2338"/>
        <end position="2387"/>
    </location>
</feature>
<feature type="compositionally biased region" description="Polar residues" evidence="1">
    <location>
        <begin position="414"/>
        <end position="431"/>
    </location>
</feature>
<keyword evidence="2" id="KW-0732">Signal</keyword>
<feature type="domain" description="Apple" evidence="3">
    <location>
        <begin position="1476"/>
        <end position="1556"/>
    </location>
</feature>
<dbReference type="PROSITE" id="PS50948">
    <property type="entry name" value="PAN"/>
    <property type="match status" value="5"/>
</dbReference>
<feature type="compositionally biased region" description="Polar residues" evidence="1">
    <location>
        <begin position="458"/>
        <end position="504"/>
    </location>
</feature>
<feature type="compositionally biased region" description="Polar residues" evidence="1">
    <location>
        <begin position="959"/>
        <end position="976"/>
    </location>
</feature>
<dbReference type="InterPro" id="IPR052774">
    <property type="entry name" value="Celegans_DevNeuronal_Protein"/>
</dbReference>
<feature type="domain" description="Apple" evidence="3">
    <location>
        <begin position="1680"/>
        <end position="1755"/>
    </location>
</feature>
<evidence type="ECO:0000256" key="2">
    <source>
        <dbReference type="SAM" id="SignalP"/>
    </source>
</evidence>
<feature type="compositionally biased region" description="Polar residues" evidence="1">
    <location>
        <begin position="1089"/>
        <end position="1102"/>
    </location>
</feature>
<feature type="compositionally biased region" description="Polar residues" evidence="1">
    <location>
        <begin position="899"/>
        <end position="928"/>
    </location>
</feature>
<organism evidence="4 5">
    <name type="scientific">Arctia plantaginis</name>
    <name type="common">Wood tiger moth</name>
    <name type="synonym">Phalaena plantaginis</name>
    <dbReference type="NCBI Taxonomy" id="874455"/>
    <lineage>
        <taxon>Eukaryota</taxon>
        <taxon>Metazoa</taxon>
        <taxon>Ecdysozoa</taxon>
        <taxon>Arthropoda</taxon>
        <taxon>Hexapoda</taxon>
        <taxon>Insecta</taxon>
        <taxon>Pterygota</taxon>
        <taxon>Neoptera</taxon>
        <taxon>Endopterygota</taxon>
        <taxon>Lepidoptera</taxon>
        <taxon>Glossata</taxon>
        <taxon>Ditrysia</taxon>
        <taxon>Noctuoidea</taxon>
        <taxon>Erebidae</taxon>
        <taxon>Arctiinae</taxon>
        <taxon>Arctia</taxon>
    </lineage>
</organism>
<feature type="compositionally biased region" description="Pro residues" evidence="1">
    <location>
        <begin position="2006"/>
        <end position="2023"/>
    </location>
</feature>
<feature type="compositionally biased region" description="Basic and acidic residues" evidence="1">
    <location>
        <begin position="1459"/>
        <end position="1478"/>
    </location>
</feature>
<evidence type="ECO:0000313" key="4">
    <source>
        <dbReference type="EMBL" id="CAB3261943.1"/>
    </source>
</evidence>
<feature type="domain" description="Apple" evidence="3">
    <location>
        <begin position="1190"/>
        <end position="1275"/>
    </location>
</feature>
<sequence>MLNILVLCPVLLAAAVQTLTIDSQLGTSIEDCFERISIGEQLPHDSIYRNVTELTTRECEQICKQDKQCQSYDYGVGAKGNATCDLSKSSEKEIKEKNLLNRHPDYDVYVRRFQCEQSPPSPIKPQFDDPEEPPSDKPSHRPVYRPVEEKVPNNGEYSGSSDLESYGVQKPVYKPQYDERPDDYTNPKPDYDSGPSYGAHKPQDTPYKPEKPVEKPSHTTRPDPYDVLQLQDPYRPNDRPGYPSNDYDKPNKRPYLPEKPEYQYVTRPKPKPQQDSVYVNKPDNLKPSYDESSYSGPNRPVTQNQYANGYGPNVPYDNNYIHVEIRDPPRPYDRPRPSDQGIYGYGTYSTNHFHDQSSHSQYYGGGTQNGYGLLPSKPSRPINVADMPYPNYLDGHYNSKPSYDNNKPYGGNYASYQNDYGSQANYGNSAQKPYGSRPYGDYNRPSNDPYNDYKRPSQDNYGEQGSYYSNQSTYGTSHDSSYGTSHDSSYGGSKPSYENDTPSYGSVPGSYDSGKPSNNNKPSYGQNDQNSYGNYKPSYSDVNPSYGNEKPSYVNEKPSYGNDRPSYANDNPSYNNEKPEYGADKPSYSNDKPSYGSETPSYAGINPTANNDQPFYGNDKPLYGNGSNKPGYGNNRPSYNKPLHNNDSPSYEANKPTYGNDEPPYGGIKPSYGTNLAEYGSKPIYGSYGTQQDSYDGNQYYEGSQSYYGSSHQNYHSSSGYGGSYGGSQTLHGSQNDYIRPSYASNRPSSDQPTYGSSRPPSDQPSYGSSRPSLDQPSYDSNRPLSDQPTYGSSRPPSDQPSYGSNRPSSDQPSYGSNRPLSDQPTYGSNRPLSDQPTYGSSRPPSDQPSYGSNRPSSDQPSYGSNRPLSDQPTYGSNRPSSDPPSYGSNRPLSEEHSYGSSRPPSDQSSYGSNRPSSDQPSYGSNRPLSEEPSYGSNRPLSDPPKYGNNRPPPHRPSYGSNRPLSDQPSYGSNRPLSEEPSYGSKRPLSDQPTYGNNRPPLDRPSYGSNQPLSDQPSYGSNRPLSDPPSYGSNRPLSDQSSYGGNRPSSDEPSYGSNWPSSDQPSYDSNRPGYGEKPQKPNPIYGGNDDTSSSYGGSNNSPAYDENRPDHISPDNTGFGDTDSGYGGKSPNKTGVRPVYEYEFDKPINAPSYIARPGGQVVTSKPMAIGHFDDLGYFRNSDTPASYEACFRRVLAGKRALRSHVRRVVPCERLEDCRRECATEKRFPCESFNYRLDRSFRGRGLCELMTKPIEAFDLLRDFVEDKEFDFFELDRNSLEPNCPETLRGPGILHSGFLSSKSNQVSGWTDKNDWFDGRHRDRNTVDRRGGYGNRNHDRIYIPYQINQGLGRSDEDEAWGQYGGGYGGTDRYYKDRNDYHKSVSHWRLASDIDIPYHGVKHYSNNHFDYNTLGKNGGDGSWKYGHGSWKRGRWNSSGNNNGLQYEESNFYKPKSHFHGVNEHGHDPIERSDDGFTKDCSSRRRPGMSLGSGAIRRSLLSHNVVECEAACFGEREFKCVSYSFRYSSAHGADNCFLSERPYRGLELAADSSSDVYAMPQDQGCVTINYKPWVESECFWHVRSGYAVSDTAIRAALTVGGLGACEAECIRAHSFFCRGFSFRYDSVTIGDDTENCILTSSPPTSLDNGHGLRPSTGHELYARGNYGRGCEPALYDDAQNRDEECYLQYEKAAKLTGSAIRGQARVKDEQSCGHACNDAPFTCLSFSFNNNAPPNTDNCLLSEIRLFDLQRGVDYVHSADDWLFAFDLFNGQCWRKIHSHHFDEPSPEIPRPLSLPPVKDPYSISVPPSGPPGITGPSGPSGPGYPPDHEPPFIPSGPPSGPGYKPSPPRYPPHPNLDYPEHSVPGKPHYPPGPSQKPEYSAPPGPVLKPGYPGPSFKPGYSGPSGDDFKPGYPELSFKPGYPAPPALDFRPQTNFRPGYDDLSGPEYPGPPRPDFKPTFIDPSGPGYKPGPNFKPGYPSDAASNLKPGYPPDSASNLKPGYPHIDNFKPAYPPPAQLDYPTGPPSPNYRPGYLPDPDIRPVLRPSGPQKPAFRPIDRDFIPGKPGYLPEKPGYLPDRRPEYVGPNRPLSDIPKPSRPVGRPGFPDRDIEEPMTASWRHYTVSGFPCRDGTTCAQNHIAGHWACEPEGGEIGSWDYCCAPTHRCGYSEGFHKPWCYVGPADDQWRPCSEKYYPYHQHKVPHPSQGHQNSPGQREPDRPPQRPWNNLPGPPAPPPVFNDRPQGPPRQPSFERPQGPYLSEADRRYWDELYSNGPQAYYDKFGNPLPGYSRVPTEERPHIKYSHNNPPPGTGQWLQVPQDRGDMPPPTLGVPRYWPVAYLHKGPPPNTTYFRYNETQPESSSTTTERYKYTTTQREPQSTTTSQPNNVEKRRDEKQRNISVFENVTPEVTTVKVKPTTTELPDVKEEVKENKTEIEIIKPVNAKVKDVIKGIDDKLDDFTESIEVLDLDDVKGDKPSDLKTLEAEERQIEEIGRILASRRGGKLVLDNRSQKDLETKNIAIDKELTDYNFGNRFNIERRGIIQKVSKDEIERERNADKSLEVSETAYVRPPRILSTTDNIRKAIVNGKVFYDATIRQQREAFVANSTRRAKNLRNADDSKISNLATASNFGKKIIKPRNVNPVRRVRRVYKKRYNPDEVRRRLLEREKSKESSADTSRTV</sequence>
<feature type="compositionally biased region" description="Polar residues" evidence="1">
    <location>
        <begin position="730"/>
        <end position="881"/>
    </location>
</feature>
<protein>
    <recommendedName>
        <fullName evidence="3">Apple domain-containing protein</fullName>
    </recommendedName>
</protein>
<feature type="compositionally biased region" description="Pro residues" evidence="1">
    <location>
        <begin position="2222"/>
        <end position="2241"/>
    </location>
</feature>
<name>A0A8S1BRT1_ARCPL</name>
<feature type="region of interest" description="Disordered" evidence="1">
    <location>
        <begin position="2191"/>
        <end position="2251"/>
    </location>
</feature>
<evidence type="ECO:0000259" key="3">
    <source>
        <dbReference type="PROSITE" id="PS50948"/>
    </source>
</evidence>
<dbReference type="InterPro" id="IPR003609">
    <property type="entry name" value="Pan_app"/>
</dbReference>
<dbReference type="Pfam" id="PF00024">
    <property type="entry name" value="PAN_1"/>
    <property type="match status" value="1"/>
</dbReference>
<feature type="compositionally biased region" description="Polar residues" evidence="1">
    <location>
        <begin position="635"/>
        <end position="651"/>
    </location>
</feature>
<feature type="compositionally biased region" description="Low complexity" evidence="1">
    <location>
        <begin position="2353"/>
        <end position="2378"/>
    </location>
</feature>
<dbReference type="EMBL" id="CADEBD010001048">
    <property type="protein sequence ID" value="CAB3261943.1"/>
    <property type="molecule type" value="Genomic_DNA"/>
</dbReference>
<feature type="compositionally biased region" description="Pro residues" evidence="1">
    <location>
        <begin position="1827"/>
        <end position="1850"/>
    </location>
</feature>